<dbReference type="Gene3D" id="3.80.10.10">
    <property type="entry name" value="Ribonuclease Inhibitor"/>
    <property type="match status" value="4"/>
</dbReference>
<dbReference type="AlphaFoldDB" id="A0A0M0JW57"/>
<dbReference type="InterPro" id="IPR032675">
    <property type="entry name" value="LRR_dom_sf"/>
</dbReference>
<dbReference type="PANTHER" id="PTHR45661">
    <property type="entry name" value="SURFACE ANTIGEN"/>
    <property type="match status" value="1"/>
</dbReference>
<organism evidence="1 2">
    <name type="scientific">Chrysochromulina tobinii</name>
    <dbReference type="NCBI Taxonomy" id="1460289"/>
    <lineage>
        <taxon>Eukaryota</taxon>
        <taxon>Haptista</taxon>
        <taxon>Haptophyta</taxon>
        <taxon>Prymnesiophyceae</taxon>
        <taxon>Prymnesiales</taxon>
        <taxon>Chrysochromulinaceae</taxon>
        <taxon>Chrysochromulina</taxon>
    </lineage>
</organism>
<name>A0A0M0JW57_9EUKA</name>
<dbReference type="OrthoDB" id="10264456at2759"/>
<dbReference type="InterPro" id="IPR026906">
    <property type="entry name" value="LRR_5"/>
</dbReference>
<dbReference type="EMBL" id="JWZX01002206">
    <property type="protein sequence ID" value="KOO30517.1"/>
    <property type="molecule type" value="Genomic_DNA"/>
</dbReference>
<evidence type="ECO:0000313" key="2">
    <source>
        <dbReference type="Proteomes" id="UP000037460"/>
    </source>
</evidence>
<gene>
    <name evidence="1" type="ORF">Ctob_008229</name>
</gene>
<dbReference type="Pfam" id="PF13306">
    <property type="entry name" value="LRR_5"/>
    <property type="match status" value="3"/>
</dbReference>
<keyword evidence="2" id="KW-1185">Reference proteome</keyword>
<dbReference type="PANTHER" id="PTHR45661:SF3">
    <property type="entry name" value="IG-LIKE DOMAIN-CONTAINING PROTEIN"/>
    <property type="match status" value="1"/>
</dbReference>
<sequence length="601" mass="63261">EGGRDGLGRALTADKEEGRVRGLELSGGKWKGGSGIHPGFSCDRSSMMPIVGIRYHLRGHNYDLCQAEYDKLNATEKKKYEAIPASHGQGEALPASVAWLAALRELNMSNCTSLKSIAVLPASVTQIGGYAFRGCTSLASITLPASVTHIGVQAFSYCTSLASITLPESVTQIGGHAFDGCTSLASITLPESVTQIGSFAFRDCASLASITIPSATLVDPSAFGEHTQVTFMALELIGASEDAWILEDPEWVAGMKGGRDGLGWVLSADKEEGRVGGLNLSWKKWKGEELPASVARLTALRELKMSNCKSLKSIADLPESVTQIGEQAFHGCTSLASITLPASVTQISGYAFEGCKSLASITLPESVMHIGEGAFEGCKSLASITLPESVTQIGAGAFYNCTSLLSITIPSATLVDPSAFGEHTQVTFMALELIGASEDAWILEDPEWVAGVEGGREVLGRAFSADKEGRVRGLNLSEKWKGEALPASVARLTALRELKMRDCTSLKSVADLPASVTQIGTGAFYNCTSLASITIPASVTQIGMGAFYRCTSLASITLPESVTQIGGSAFYNCTSLASITIPSSTVVEPSAFSEHTQVTRA</sequence>
<proteinExistence type="predicted"/>
<accession>A0A0M0JW57</accession>
<reference evidence="2" key="1">
    <citation type="journal article" date="2015" name="PLoS Genet.">
        <title>Genome Sequence and Transcriptome Analyses of Chrysochromulina tobin: Metabolic Tools for Enhanced Algal Fitness in the Prominent Order Prymnesiales (Haptophyceae).</title>
        <authorList>
            <person name="Hovde B.T."/>
            <person name="Deodato C.R."/>
            <person name="Hunsperger H.M."/>
            <person name="Ryken S.A."/>
            <person name="Yost W."/>
            <person name="Jha R.K."/>
            <person name="Patterson J."/>
            <person name="Monnat R.J. Jr."/>
            <person name="Barlow S.B."/>
            <person name="Starkenburg S.R."/>
            <person name="Cattolico R.A."/>
        </authorList>
    </citation>
    <scope>NUCLEOTIDE SEQUENCE</scope>
    <source>
        <strain evidence="2">CCMP291</strain>
    </source>
</reference>
<comment type="caution">
    <text evidence="1">The sequence shown here is derived from an EMBL/GenBank/DDBJ whole genome shotgun (WGS) entry which is preliminary data.</text>
</comment>
<feature type="non-terminal residue" evidence="1">
    <location>
        <position position="1"/>
    </location>
</feature>
<protein>
    <submittedName>
        <fullName evidence="1">Surface antigen-like protein</fullName>
    </submittedName>
</protein>
<evidence type="ECO:0000313" key="1">
    <source>
        <dbReference type="EMBL" id="KOO30517.1"/>
    </source>
</evidence>
<dbReference type="SUPFAM" id="SSF52058">
    <property type="entry name" value="L domain-like"/>
    <property type="match status" value="3"/>
</dbReference>
<dbReference type="Proteomes" id="UP000037460">
    <property type="component" value="Unassembled WGS sequence"/>
</dbReference>
<dbReference type="InterPro" id="IPR053139">
    <property type="entry name" value="Surface_bspA-like"/>
</dbReference>
<dbReference type="Gene3D" id="3.40.50.12480">
    <property type="match status" value="1"/>
</dbReference>